<dbReference type="AlphaFoldDB" id="A0A937USG6"/>
<dbReference type="Proteomes" id="UP000604475">
    <property type="component" value="Unassembled WGS sequence"/>
</dbReference>
<comment type="similarity">
    <text evidence="1">Belongs to the enoyl-CoA hydratase/isomerase family.</text>
</comment>
<dbReference type="SUPFAM" id="SSF52096">
    <property type="entry name" value="ClpP/crotonase"/>
    <property type="match status" value="1"/>
</dbReference>
<dbReference type="Pfam" id="PF00378">
    <property type="entry name" value="ECH_1"/>
    <property type="match status" value="1"/>
</dbReference>
<dbReference type="PANTHER" id="PTHR42964:SF1">
    <property type="entry name" value="POLYKETIDE BIOSYNTHESIS ENOYL-COA HYDRATASE PKSH-RELATED"/>
    <property type="match status" value="1"/>
</dbReference>
<evidence type="ECO:0000256" key="1">
    <source>
        <dbReference type="ARBA" id="ARBA00005254"/>
    </source>
</evidence>
<comment type="caution">
    <text evidence="2">The sequence shown here is derived from an EMBL/GenBank/DDBJ whole genome shotgun (WGS) entry which is preliminary data.</text>
</comment>
<evidence type="ECO:0000313" key="3">
    <source>
        <dbReference type="Proteomes" id="UP000604475"/>
    </source>
</evidence>
<name>A0A937USG6_9ACTN</name>
<proteinExistence type="inferred from homology"/>
<dbReference type="InterPro" id="IPR029045">
    <property type="entry name" value="ClpP/crotonase-like_dom_sf"/>
</dbReference>
<dbReference type="Gene3D" id="3.90.226.10">
    <property type="entry name" value="2-enoyl-CoA Hydratase, Chain A, domain 1"/>
    <property type="match status" value="1"/>
</dbReference>
<dbReference type="CDD" id="cd06558">
    <property type="entry name" value="crotonase-like"/>
    <property type="match status" value="1"/>
</dbReference>
<dbReference type="RefSeq" id="WP_203002625.1">
    <property type="nucleotide sequence ID" value="NZ_JADWYU010000150.1"/>
</dbReference>
<dbReference type="InterPro" id="IPR001753">
    <property type="entry name" value="Enoyl-CoA_hydra/iso"/>
</dbReference>
<dbReference type="EMBL" id="JAEACQ010000295">
    <property type="protein sequence ID" value="MBL7632098.1"/>
    <property type="molecule type" value="Genomic_DNA"/>
</dbReference>
<dbReference type="InterPro" id="IPR051683">
    <property type="entry name" value="Enoyl-CoA_Hydratase/Isomerase"/>
</dbReference>
<protein>
    <submittedName>
        <fullName evidence="2">Enoyl-CoA hydratase/isomerase family protein</fullName>
    </submittedName>
</protein>
<evidence type="ECO:0000313" key="2">
    <source>
        <dbReference type="EMBL" id="MBL7632098.1"/>
    </source>
</evidence>
<keyword evidence="3" id="KW-1185">Reference proteome</keyword>
<gene>
    <name evidence="2" type="ORF">I7412_34090</name>
</gene>
<sequence length="269" mass="30566">MPPDSAGTPADEPPVLVEDRGSVRWIWFNRPRVHNAQNLDLLEALQRALDDVERSETVRVLVLGGKGRSFSAGHDLKQSAENPRYRANQSTAERRWRQEWQMFVRPVERIRQLPIPTICRAQGYSLAAGMMFVEACDLVVATPDAVFGSPILGPLEINDAEVPTFVRSVGVRRAKSLLWLNERLGADEALALGLVNWVVDHDELDRHIEVIAERLAKVSRETLELSKLSFQFLAARQGWDDFDRYHFLSHQLSHHTSPALDLYQQRLDS</sequence>
<organism evidence="2 3">
    <name type="scientific">Frankia nepalensis</name>
    <dbReference type="NCBI Taxonomy" id="1836974"/>
    <lineage>
        <taxon>Bacteria</taxon>
        <taxon>Bacillati</taxon>
        <taxon>Actinomycetota</taxon>
        <taxon>Actinomycetes</taxon>
        <taxon>Frankiales</taxon>
        <taxon>Frankiaceae</taxon>
        <taxon>Frankia</taxon>
    </lineage>
</organism>
<dbReference type="GO" id="GO:0003824">
    <property type="term" value="F:catalytic activity"/>
    <property type="evidence" value="ECO:0007669"/>
    <property type="project" value="UniProtKB-ARBA"/>
</dbReference>
<dbReference type="PANTHER" id="PTHR42964">
    <property type="entry name" value="ENOYL-COA HYDRATASE"/>
    <property type="match status" value="1"/>
</dbReference>
<accession>A0A937USG6</accession>
<reference evidence="2" key="1">
    <citation type="submission" date="2020-12" db="EMBL/GenBank/DDBJ databases">
        <title>Genomic characterization of non-nitrogen-fixing Frankia strains.</title>
        <authorList>
            <person name="Carlos-Shanley C."/>
            <person name="Guerra T."/>
            <person name="Hahn D."/>
        </authorList>
    </citation>
    <scope>NUCLEOTIDE SEQUENCE</scope>
    <source>
        <strain evidence="2">CN6</strain>
    </source>
</reference>